<keyword evidence="2" id="KW-1185">Reference proteome</keyword>
<name>A0ABC8J6N4_ERUVS</name>
<protein>
    <submittedName>
        <fullName evidence="1">Uncharacterized protein</fullName>
    </submittedName>
</protein>
<proteinExistence type="predicted"/>
<accession>A0ABC8J6N4</accession>
<sequence length="84" mass="9920">MAFELLRQMTNLVRRSIRSSDYLMKVQCKQGIMKTKHEDTLFPDSLQMESNRSCTNSQHKKKIIIKEVMWRRSHGYSSDAPWGT</sequence>
<organism evidence="1 2">
    <name type="scientific">Eruca vesicaria subsp. sativa</name>
    <name type="common">Garden rocket</name>
    <name type="synonym">Eruca sativa</name>
    <dbReference type="NCBI Taxonomy" id="29727"/>
    <lineage>
        <taxon>Eukaryota</taxon>
        <taxon>Viridiplantae</taxon>
        <taxon>Streptophyta</taxon>
        <taxon>Embryophyta</taxon>
        <taxon>Tracheophyta</taxon>
        <taxon>Spermatophyta</taxon>
        <taxon>Magnoliopsida</taxon>
        <taxon>eudicotyledons</taxon>
        <taxon>Gunneridae</taxon>
        <taxon>Pentapetalae</taxon>
        <taxon>rosids</taxon>
        <taxon>malvids</taxon>
        <taxon>Brassicales</taxon>
        <taxon>Brassicaceae</taxon>
        <taxon>Brassiceae</taxon>
        <taxon>Eruca</taxon>
    </lineage>
</organism>
<gene>
    <name evidence="1" type="ORF">ERUC_LOCUS7360</name>
</gene>
<reference evidence="1 2" key="1">
    <citation type="submission" date="2022-03" db="EMBL/GenBank/DDBJ databases">
        <authorList>
            <person name="Macdonald S."/>
            <person name="Ahmed S."/>
            <person name="Newling K."/>
        </authorList>
    </citation>
    <scope>NUCLEOTIDE SEQUENCE [LARGE SCALE GENOMIC DNA]</scope>
</reference>
<evidence type="ECO:0000313" key="2">
    <source>
        <dbReference type="Proteomes" id="UP001642260"/>
    </source>
</evidence>
<evidence type="ECO:0000313" key="1">
    <source>
        <dbReference type="EMBL" id="CAH8315207.1"/>
    </source>
</evidence>
<dbReference type="EMBL" id="CAKOAT010082599">
    <property type="protein sequence ID" value="CAH8315207.1"/>
    <property type="molecule type" value="Genomic_DNA"/>
</dbReference>
<comment type="caution">
    <text evidence="1">The sequence shown here is derived from an EMBL/GenBank/DDBJ whole genome shotgun (WGS) entry which is preliminary data.</text>
</comment>
<dbReference type="AlphaFoldDB" id="A0ABC8J6N4"/>
<dbReference type="Proteomes" id="UP001642260">
    <property type="component" value="Unassembled WGS sequence"/>
</dbReference>